<evidence type="ECO:0000256" key="1">
    <source>
        <dbReference type="SAM" id="Phobius"/>
    </source>
</evidence>
<feature type="transmembrane region" description="Helical" evidence="1">
    <location>
        <begin position="66"/>
        <end position="87"/>
    </location>
</feature>
<keyword evidence="1" id="KW-0472">Membrane</keyword>
<accession>A0A3E4QP53</accession>
<reference evidence="2 3" key="1">
    <citation type="submission" date="2018-08" db="EMBL/GenBank/DDBJ databases">
        <title>A genome reference for cultivated species of the human gut microbiota.</title>
        <authorList>
            <person name="Zou Y."/>
            <person name="Xue W."/>
            <person name="Luo G."/>
        </authorList>
    </citation>
    <scope>NUCLEOTIDE SEQUENCE [LARGE SCALE GENOMIC DNA]</scope>
    <source>
        <strain evidence="2 3">TF08-14</strain>
    </source>
</reference>
<protein>
    <submittedName>
        <fullName evidence="2">Uncharacterized protein</fullName>
    </submittedName>
</protein>
<name>A0A3E4QP53_9ACTN</name>
<feature type="transmembrane region" description="Helical" evidence="1">
    <location>
        <begin position="27"/>
        <end position="46"/>
    </location>
</feature>
<evidence type="ECO:0000313" key="3">
    <source>
        <dbReference type="Proteomes" id="UP000260943"/>
    </source>
</evidence>
<keyword evidence="1" id="KW-1133">Transmembrane helix</keyword>
<dbReference type="RefSeq" id="WP_117680417.1">
    <property type="nucleotide sequence ID" value="NZ_CATVUE010000039.1"/>
</dbReference>
<dbReference type="EMBL" id="QSRJ01000020">
    <property type="protein sequence ID" value="RGL07112.1"/>
    <property type="molecule type" value="Genomic_DNA"/>
</dbReference>
<feature type="transmembrane region" description="Helical" evidence="1">
    <location>
        <begin position="125"/>
        <end position="143"/>
    </location>
</feature>
<sequence length="205" mass="22192">MDPAPSHGYNTHSGAQQVLRFVSKLYLAWYVLSAFVAIVFLAFYLLTGFDITDFSSAVAPTRQAALASGAVFLVDLVFNIVLAIAALHCADHPRFAKRFRILAIILVILSAASCAHNAVSGQLASVASSLYSLFINGLLLYLVTQVKKDQLAGTAFDVFDLQRTPTGKVLRTDRQVARAIERGEIPVVNPSSSTTLSTNATRFQK</sequence>
<evidence type="ECO:0000313" key="2">
    <source>
        <dbReference type="EMBL" id="RGL07112.1"/>
    </source>
</evidence>
<keyword evidence="1" id="KW-0812">Transmembrane</keyword>
<gene>
    <name evidence="2" type="ORF">DXC81_10905</name>
</gene>
<dbReference type="AlphaFoldDB" id="A0A3E4QP53"/>
<dbReference type="Proteomes" id="UP000260943">
    <property type="component" value="Unassembled WGS sequence"/>
</dbReference>
<organism evidence="2 3">
    <name type="scientific">Collinsella tanakaei</name>
    <dbReference type="NCBI Taxonomy" id="626935"/>
    <lineage>
        <taxon>Bacteria</taxon>
        <taxon>Bacillati</taxon>
        <taxon>Actinomycetota</taxon>
        <taxon>Coriobacteriia</taxon>
        <taxon>Coriobacteriales</taxon>
        <taxon>Coriobacteriaceae</taxon>
        <taxon>Collinsella</taxon>
    </lineage>
</organism>
<feature type="transmembrane region" description="Helical" evidence="1">
    <location>
        <begin position="99"/>
        <end position="119"/>
    </location>
</feature>
<proteinExistence type="predicted"/>
<comment type="caution">
    <text evidence="2">The sequence shown here is derived from an EMBL/GenBank/DDBJ whole genome shotgun (WGS) entry which is preliminary data.</text>
</comment>